<gene>
    <name evidence="2" type="ORF">ACFOZ7_12200</name>
</gene>
<dbReference type="GeneID" id="71855901"/>
<evidence type="ECO:0000259" key="1">
    <source>
        <dbReference type="Pfam" id="PF00582"/>
    </source>
</evidence>
<evidence type="ECO:0000313" key="3">
    <source>
        <dbReference type="Proteomes" id="UP001595821"/>
    </source>
</evidence>
<dbReference type="InterPro" id="IPR014729">
    <property type="entry name" value="Rossmann-like_a/b/a_fold"/>
</dbReference>
<dbReference type="InterPro" id="IPR006016">
    <property type="entry name" value="UspA"/>
</dbReference>
<dbReference type="Proteomes" id="UP001595821">
    <property type="component" value="Unassembled WGS sequence"/>
</dbReference>
<dbReference type="AlphaFoldDB" id="A0ABD5P099"/>
<dbReference type="CDD" id="cd00293">
    <property type="entry name" value="USP-like"/>
    <property type="match status" value="1"/>
</dbReference>
<feature type="domain" description="UspA" evidence="1">
    <location>
        <begin position="3"/>
        <end position="142"/>
    </location>
</feature>
<dbReference type="EMBL" id="JBHSDJ010000092">
    <property type="protein sequence ID" value="MFC4247716.1"/>
    <property type="molecule type" value="Genomic_DNA"/>
</dbReference>
<evidence type="ECO:0000313" key="2">
    <source>
        <dbReference type="EMBL" id="MFC4247716.1"/>
    </source>
</evidence>
<sequence>MPLLVPFDGSTLSQAALERAVEFGECLDRNVVVLAVVPEDERYLEDRWGETDPELVVERLRSRAHELVPEATFRVERPTDPEDEPYADATINVVRAIREVAGDIDADVVFVGSENAGRVSTPVTSVGAPVSEDPRYDVHIVRHAD</sequence>
<dbReference type="Pfam" id="PF00582">
    <property type="entry name" value="Usp"/>
    <property type="match status" value="1"/>
</dbReference>
<accession>A0ABD5P099</accession>
<dbReference type="SUPFAM" id="SSF52402">
    <property type="entry name" value="Adenine nucleotide alpha hydrolases-like"/>
    <property type="match status" value="1"/>
</dbReference>
<protein>
    <submittedName>
        <fullName evidence="2">Universal stress protein</fullName>
    </submittedName>
</protein>
<comment type="caution">
    <text evidence="2">The sequence shown here is derived from an EMBL/GenBank/DDBJ whole genome shotgun (WGS) entry which is preliminary data.</text>
</comment>
<reference evidence="2 3" key="1">
    <citation type="journal article" date="2014" name="Int. J. Syst. Evol. Microbiol.">
        <title>Complete genome sequence of Corynebacterium casei LMG S-19264T (=DSM 44701T), isolated from a smear-ripened cheese.</title>
        <authorList>
            <consortium name="US DOE Joint Genome Institute (JGI-PGF)"/>
            <person name="Walter F."/>
            <person name="Albersmeier A."/>
            <person name="Kalinowski J."/>
            <person name="Ruckert C."/>
        </authorList>
    </citation>
    <scope>NUCLEOTIDE SEQUENCE [LARGE SCALE GENOMIC DNA]</scope>
    <source>
        <strain evidence="2 3">IBRC-M 10912</strain>
    </source>
</reference>
<name>A0ABD5P099_9EURY</name>
<dbReference type="RefSeq" id="WP_246975990.1">
    <property type="nucleotide sequence ID" value="NZ_CP095398.1"/>
</dbReference>
<proteinExistence type="predicted"/>
<organism evidence="2 3">
    <name type="scientific">Natribaculum luteum</name>
    <dbReference type="NCBI Taxonomy" id="1586232"/>
    <lineage>
        <taxon>Archaea</taxon>
        <taxon>Methanobacteriati</taxon>
        <taxon>Methanobacteriota</taxon>
        <taxon>Stenosarchaea group</taxon>
        <taxon>Halobacteria</taxon>
        <taxon>Halobacteriales</taxon>
        <taxon>Natrialbaceae</taxon>
        <taxon>Natribaculum</taxon>
    </lineage>
</organism>
<dbReference type="Gene3D" id="3.40.50.620">
    <property type="entry name" value="HUPs"/>
    <property type="match status" value="1"/>
</dbReference>